<feature type="transmembrane region" description="Helical" evidence="1">
    <location>
        <begin position="60"/>
        <end position="82"/>
    </location>
</feature>
<keyword evidence="1" id="KW-0472">Membrane</keyword>
<name>A0AAD8MXE4_9APIA</name>
<reference evidence="2" key="1">
    <citation type="submission" date="2023-02" db="EMBL/GenBank/DDBJ databases">
        <title>Genome of toxic invasive species Heracleum sosnowskyi carries increased number of genes despite the absence of recent whole-genome duplications.</title>
        <authorList>
            <person name="Schelkunov M."/>
            <person name="Shtratnikova V."/>
            <person name="Makarenko M."/>
            <person name="Klepikova A."/>
            <person name="Omelchenko D."/>
            <person name="Novikova G."/>
            <person name="Obukhova E."/>
            <person name="Bogdanov V."/>
            <person name="Penin A."/>
            <person name="Logacheva M."/>
        </authorList>
    </citation>
    <scope>NUCLEOTIDE SEQUENCE</scope>
    <source>
        <strain evidence="2">Hsosn_3</strain>
        <tissue evidence="2">Leaf</tissue>
    </source>
</reference>
<accession>A0AAD8MXE4</accession>
<evidence type="ECO:0000313" key="2">
    <source>
        <dbReference type="EMBL" id="KAK1388262.1"/>
    </source>
</evidence>
<protein>
    <submittedName>
        <fullName evidence="2">Uncharacterized protein</fullName>
    </submittedName>
</protein>
<keyword evidence="1" id="KW-1133">Transmembrane helix</keyword>
<sequence length="156" mass="17708">MQKVTFQLMQMSDSALDLQALPRGLDALLQKVEPSIKNSGKVSKIRILIVEVPFKHRPNLVAVLGLDCISFVFYVFSIIGSLQTSLAMFDIRTQPLDKQNGLDKQNSLNNRNIYLIYYSCGRAEHLILADIFGRIKSLLNTFKLGRFWQGCWGTIK</sequence>
<evidence type="ECO:0000256" key="1">
    <source>
        <dbReference type="SAM" id="Phobius"/>
    </source>
</evidence>
<dbReference type="EMBL" id="JAUIZM010000004">
    <property type="protein sequence ID" value="KAK1388262.1"/>
    <property type="molecule type" value="Genomic_DNA"/>
</dbReference>
<reference evidence="2" key="2">
    <citation type="submission" date="2023-05" db="EMBL/GenBank/DDBJ databases">
        <authorList>
            <person name="Schelkunov M.I."/>
        </authorList>
    </citation>
    <scope>NUCLEOTIDE SEQUENCE</scope>
    <source>
        <strain evidence="2">Hsosn_3</strain>
        <tissue evidence="2">Leaf</tissue>
    </source>
</reference>
<comment type="caution">
    <text evidence="2">The sequence shown here is derived from an EMBL/GenBank/DDBJ whole genome shotgun (WGS) entry which is preliminary data.</text>
</comment>
<gene>
    <name evidence="2" type="ORF">POM88_016440</name>
</gene>
<keyword evidence="3" id="KW-1185">Reference proteome</keyword>
<keyword evidence="1" id="KW-0812">Transmembrane</keyword>
<dbReference type="AlphaFoldDB" id="A0AAD8MXE4"/>
<dbReference type="Proteomes" id="UP001237642">
    <property type="component" value="Unassembled WGS sequence"/>
</dbReference>
<organism evidence="2 3">
    <name type="scientific">Heracleum sosnowskyi</name>
    <dbReference type="NCBI Taxonomy" id="360622"/>
    <lineage>
        <taxon>Eukaryota</taxon>
        <taxon>Viridiplantae</taxon>
        <taxon>Streptophyta</taxon>
        <taxon>Embryophyta</taxon>
        <taxon>Tracheophyta</taxon>
        <taxon>Spermatophyta</taxon>
        <taxon>Magnoliopsida</taxon>
        <taxon>eudicotyledons</taxon>
        <taxon>Gunneridae</taxon>
        <taxon>Pentapetalae</taxon>
        <taxon>asterids</taxon>
        <taxon>campanulids</taxon>
        <taxon>Apiales</taxon>
        <taxon>Apiaceae</taxon>
        <taxon>Apioideae</taxon>
        <taxon>apioid superclade</taxon>
        <taxon>Tordylieae</taxon>
        <taxon>Tordyliinae</taxon>
        <taxon>Heracleum</taxon>
    </lineage>
</organism>
<proteinExistence type="predicted"/>
<evidence type="ECO:0000313" key="3">
    <source>
        <dbReference type="Proteomes" id="UP001237642"/>
    </source>
</evidence>